<dbReference type="InterPro" id="IPR008995">
    <property type="entry name" value="Mo/tungstate-bd_C_term_dom"/>
</dbReference>
<keyword evidence="2" id="KW-0547">Nucleotide-binding</keyword>
<evidence type="ECO:0000313" key="7">
    <source>
        <dbReference type="Proteomes" id="UP000279859"/>
    </source>
</evidence>
<dbReference type="AlphaFoldDB" id="A0A3M8LNB9"/>
<dbReference type="PROSITE" id="PS00211">
    <property type="entry name" value="ABC_TRANSPORTER_1"/>
    <property type="match status" value="1"/>
</dbReference>
<reference evidence="6 7" key="1">
    <citation type="submission" date="2018-11" db="EMBL/GenBank/DDBJ databases">
        <title>Cryobacterium sp. nov., isolated from rhizosphere soil of lettuce.</title>
        <authorList>
            <person name="Wang Y."/>
        </authorList>
    </citation>
    <scope>NUCLEOTIDE SEQUENCE [LARGE SCALE GENOMIC DNA]</scope>
    <source>
        <strain evidence="6 7">NEAU-85</strain>
    </source>
</reference>
<dbReference type="Pfam" id="PF00005">
    <property type="entry name" value="ABC_tran"/>
    <property type="match status" value="1"/>
</dbReference>
<dbReference type="GO" id="GO:0043190">
    <property type="term" value="C:ATP-binding cassette (ABC) transporter complex"/>
    <property type="evidence" value="ECO:0007669"/>
    <property type="project" value="InterPro"/>
</dbReference>
<dbReference type="GO" id="GO:0005524">
    <property type="term" value="F:ATP binding"/>
    <property type="evidence" value="ECO:0007669"/>
    <property type="project" value="UniProtKB-KW"/>
</dbReference>
<keyword evidence="1" id="KW-0813">Transport</keyword>
<dbReference type="InterPro" id="IPR003439">
    <property type="entry name" value="ABC_transporter-like_ATP-bd"/>
</dbReference>
<evidence type="ECO:0000256" key="3">
    <source>
        <dbReference type="ARBA" id="ARBA00022840"/>
    </source>
</evidence>
<dbReference type="EC" id="7.6.2.9" evidence="4"/>
<dbReference type="PROSITE" id="PS50893">
    <property type="entry name" value="ABC_TRANSPORTER_2"/>
    <property type="match status" value="1"/>
</dbReference>
<dbReference type="Gene3D" id="2.40.50.100">
    <property type="match status" value="1"/>
</dbReference>
<proteinExistence type="predicted"/>
<evidence type="ECO:0000256" key="1">
    <source>
        <dbReference type="ARBA" id="ARBA00022448"/>
    </source>
</evidence>
<dbReference type="SUPFAM" id="SSF50331">
    <property type="entry name" value="MOP-like"/>
    <property type="match status" value="1"/>
</dbReference>
<keyword evidence="3 6" id="KW-0067">ATP-binding</keyword>
<feature type="domain" description="ABC transporter" evidence="5">
    <location>
        <begin position="4"/>
        <end position="240"/>
    </location>
</feature>
<dbReference type="Gene3D" id="3.40.50.300">
    <property type="entry name" value="P-loop containing nucleotide triphosphate hydrolases"/>
    <property type="match status" value="1"/>
</dbReference>
<dbReference type="InterPro" id="IPR050093">
    <property type="entry name" value="ABC_SmlMolc_Importer"/>
</dbReference>
<dbReference type="SUPFAM" id="SSF52540">
    <property type="entry name" value="P-loop containing nucleoside triphosphate hydrolases"/>
    <property type="match status" value="1"/>
</dbReference>
<name>A0A3M8LNB9_9MICO</name>
<evidence type="ECO:0000256" key="4">
    <source>
        <dbReference type="ARBA" id="ARBA00066388"/>
    </source>
</evidence>
<evidence type="ECO:0000259" key="5">
    <source>
        <dbReference type="PROSITE" id="PS50893"/>
    </source>
</evidence>
<dbReference type="PANTHER" id="PTHR42781">
    <property type="entry name" value="SPERMIDINE/PUTRESCINE IMPORT ATP-BINDING PROTEIN POTA"/>
    <property type="match status" value="1"/>
</dbReference>
<evidence type="ECO:0000313" key="6">
    <source>
        <dbReference type="EMBL" id="RNE67027.1"/>
    </source>
</evidence>
<dbReference type="GO" id="GO:0016887">
    <property type="term" value="F:ATP hydrolysis activity"/>
    <property type="evidence" value="ECO:0007669"/>
    <property type="project" value="InterPro"/>
</dbReference>
<dbReference type="FunFam" id="3.40.50.300:FF:000425">
    <property type="entry name" value="Probable ABC transporter, ATP-binding subunit"/>
    <property type="match status" value="1"/>
</dbReference>
<dbReference type="EMBL" id="RDSR01000002">
    <property type="protein sequence ID" value="RNE67027.1"/>
    <property type="molecule type" value="Genomic_DNA"/>
</dbReference>
<dbReference type="GO" id="GO:0015418">
    <property type="term" value="F:ABC-type quaternary ammonium compound transporting activity"/>
    <property type="evidence" value="ECO:0007669"/>
    <property type="project" value="UniProtKB-EC"/>
</dbReference>
<dbReference type="RefSeq" id="WP_123044640.1">
    <property type="nucleotide sequence ID" value="NZ_RDSR01000002.1"/>
</dbReference>
<dbReference type="InterPro" id="IPR027417">
    <property type="entry name" value="P-loop_NTPase"/>
</dbReference>
<dbReference type="InterPro" id="IPR003593">
    <property type="entry name" value="AAA+_ATPase"/>
</dbReference>
<dbReference type="InterPro" id="IPR017871">
    <property type="entry name" value="ABC_transporter-like_CS"/>
</dbReference>
<gene>
    <name evidence="6" type="ORF">EEJ31_02145</name>
</gene>
<accession>A0A3M8LNB9</accession>
<organism evidence="6 7">
    <name type="scientific">Cryobacterium tepidiphilum</name>
    <dbReference type="NCBI Taxonomy" id="2486026"/>
    <lineage>
        <taxon>Bacteria</taxon>
        <taxon>Bacillati</taxon>
        <taxon>Actinomycetota</taxon>
        <taxon>Actinomycetes</taxon>
        <taxon>Micrococcales</taxon>
        <taxon>Microbacteriaceae</taxon>
        <taxon>Cryobacterium</taxon>
    </lineage>
</organism>
<dbReference type="SMART" id="SM00382">
    <property type="entry name" value="AAA"/>
    <property type="match status" value="1"/>
</dbReference>
<dbReference type="InterPro" id="IPR013611">
    <property type="entry name" value="Transp-assoc_OB_typ2"/>
</dbReference>
<dbReference type="Pfam" id="PF08402">
    <property type="entry name" value="TOBE_2"/>
    <property type="match status" value="1"/>
</dbReference>
<keyword evidence="7" id="KW-1185">Reference proteome</keyword>
<dbReference type="OrthoDB" id="9802264at2"/>
<sequence>MPEVRVSHLFKKFGNVNVLNDIDFTINEGEFFTLLGPSGCGKSTTLNCIAGLEQPTAGSIAVGGTPFVDTERGIYVPTEERNLGMVFQSYALWPQMTVSKNLAMPLSIRRASRGDKAERIHDALDKVGLSHLKDRYPHELSGGQQQRVALARALVYSPSVLLLDEPLSNLDAKLREQARAWLKRLQEDLGITTVYVTHDQDEALSLSDRIAVMFEGHMAQIGTPKEIYERPATAHVAAFVGSCNFFTGKLENRNGRICQVRLDNTGAIVTIVADGDFTIGQEVTVAIRPEKLAITPEAIDVAGVNVLHTEVLTRSYVGSRYEYGLRLGRNVVQVVSADGGLDGAVRLVFDPEDALLYPGVTIPSQEAQELMTVSA</sequence>
<dbReference type="PANTHER" id="PTHR42781:SF4">
    <property type="entry name" value="SPERMIDINE_PUTRESCINE IMPORT ATP-BINDING PROTEIN POTA"/>
    <property type="match status" value="1"/>
</dbReference>
<dbReference type="Proteomes" id="UP000279859">
    <property type="component" value="Unassembled WGS sequence"/>
</dbReference>
<evidence type="ECO:0000256" key="2">
    <source>
        <dbReference type="ARBA" id="ARBA00022741"/>
    </source>
</evidence>
<protein>
    <recommendedName>
        <fullName evidence="4">ABC-type quaternary amine transporter</fullName>
        <ecNumber evidence="4">7.6.2.9</ecNumber>
    </recommendedName>
</protein>
<comment type="caution">
    <text evidence="6">The sequence shown here is derived from an EMBL/GenBank/DDBJ whole genome shotgun (WGS) entry which is preliminary data.</text>
</comment>